<dbReference type="Proteomes" id="UP001164718">
    <property type="component" value="Chromosome"/>
</dbReference>
<dbReference type="PANTHER" id="PTHR12049">
    <property type="entry name" value="PROTEIN ARGININE METHYLTRANSFERASE NDUFAF7, MITOCHONDRIAL"/>
    <property type="match status" value="1"/>
</dbReference>
<dbReference type="AlphaFoldDB" id="A0A9E8RW98"/>
<gene>
    <name evidence="3" type="ORF">OE104_03590</name>
</gene>
<dbReference type="SUPFAM" id="SSF53335">
    <property type="entry name" value="S-adenosyl-L-methionine-dependent methyltransferases"/>
    <property type="match status" value="1"/>
</dbReference>
<sequence>MMEKDKIGKRGDFYTAESFSNFAECIANYFIQCVKKDQLEPTFYEIGSWTVRFIDHFLTAIQGKTSDSIRDFRYISVEKSPYHRKCQLPFIKDENVLLLKDIDELVPMEGMLFMNEFFDALPVHVIERMGYNGGRKVIGNPDAVTE</sequence>
<keyword evidence="4" id="KW-1185">Reference proteome</keyword>
<dbReference type="InterPro" id="IPR003788">
    <property type="entry name" value="NDUFAF7"/>
</dbReference>
<evidence type="ECO:0000313" key="3">
    <source>
        <dbReference type="EMBL" id="WAA10426.1"/>
    </source>
</evidence>
<keyword evidence="2 3" id="KW-0808">Transferase</keyword>
<dbReference type="PANTHER" id="PTHR12049:SF7">
    <property type="entry name" value="PROTEIN ARGININE METHYLTRANSFERASE NDUFAF7, MITOCHONDRIAL"/>
    <property type="match status" value="1"/>
</dbReference>
<proteinExistence type="predicted"/>
<dbReference type="EMBL" id="CP106878">
    <property type="protein sequence ID" value="WAA10426.1"/>
    <property type="molecule type" value="Genomic_DNA"/>
</dbReference>
<name>A0A9E8RW98_9BACI</name>
<dbReference type="InterPro" id="IPR038375">
    <property type="entry name" value="NDUFAF7_sf"/>
</dbReference>
<protein>
    <submittedName>
        <fullName evidence="3">SAM-dependent methyltransferase</fullName>
        <ecNumber evidence="3">2.1.1.-</ecNumber>
    </submittedName>
</protein>
<dbReference type="RefSeq" id="WP_275418215.1">
    <property type="nucleotide sequence ID" value="NZ_CP106878.1"/>
</dbReference>
<evidence type="ECO:0000256" key="1">
    <source>
        <dbReference type="ARBA" id="ARBA00022603"/>
    </source>
</evidence>
<dbReference type="Pfam" id="PF02636">
    <property type="entry name" value="Methyltransf_28"/>
    <property type="match status" value="1"/>
</dbReference>
<dbReference type="InterPro" id="IPR029063">
    <property type="entry name" value="SAM-dependent_MTases_sf"/>
</dbReference>
<dbReference type="GO" id="GO:0035243">
    <property type="term" value="F:protein-arginine omega-N symmetric methyltransferase activity"/>
    <property type="evidence" value="ECO:0007669"/>
    <property type="project" value="TreeGrafter"/>
</dbReference>
<dbReference type="EC" id="2.1.1.-" evidence="3"/>
<evidence type="ECO:0000256" key="2">
    <source>
        <dbReference type="ARBA" id="ARBA00022679"/>
    </source>
</evidence>
<dbReference type="Gene3D" id="3.40.50.12710">
    <property type="match status" value="1"/>
</dbReference>
<organism evidence="3 4">
    <name type="scientific">Fervidibacillus albus</name>
    <dbReference type="NCBI Taxonomy" id="2980026"/>
    <lineage>
        <taxon>Bacteria</taxon>
        <taxon>Bacillati</taxon>
        <taxon>Bacillota</taxon>
        <taxon>Bacilli</taxon>
        <taxon>Bacillales</taxon>
        <taxon>Bacillaceae</taxon>
        <taxon>Fervidibacillus</taxon>
    </lineage>
</organism>
<evidence type="ECO:0000313" key="4">
    <source>
        <dbReference type="Proteomes" id="UP001164718"/>
    </source>
</evidence>
<dbReference type="GO" id="GO:0032259">
    <property type="term" value="P:methylation"/>
    <property type="evidence" value="ECO:0007669"/>
    <property type="project" value="UniProtKB-KW"/>
</dbReference>
<reference evidence="3" key="1">
    <citation type="submission" date="2022-09" db="EMBL/GenBank/DDBJ databases">
        <title>Complete Genomes of Fervidibacillus albus and Fervidibacillus halotolerans isolated from tidal flat sediments.</title>
        <authorList>
            <person name="Kwon K.K."/>
            <person name="Yang S.-H."/>
            <person name="Park M.J."/>
            <person name="Oh H.-M."/>
        </authorList>
    </citation>
    <scope>NUCLEOTIDE SEQUENCE</scope>
    <source>
        <strain evidence="3">MEBiC13591</strain>
    </source>
</reference>
<accession>A0A9E8RW98</accession>
<dbReference type="KEGG" id="faf:OE104_03590"/>
<keyword evidence="1 3" id="KW-0489">Methyltransferase</keyword>